<accession>E0XYU5</accession>
<reference evidence="2" key="1">
    <citation type="journal article" date="2011" name="Environ. Microbiol.">
        <title>Time-series analyses of Monterey Bay coastal microbial picoplankton using a 'genome proxy' microarray.</title>
        <authorList>
            <person name="Rich V.I."/>
            <person name="Pham V.D."/>
            <person name="Eppley J."/>
            <person name="Shi Y."/>
            <person name="DeLong E.F."/>
        </authorList>
    </citation>
    <scope>NUCLEOTIDE SEQUENCE</scope>
</reference>
<feature type="region of interest" description="Disordered" evidence="1">
    <location>
        <begin position="1"/>
        <end position="44"/>
    </location>
</feature>
<feature type="compositionally biased region" description="Polar residues" evidence="1">
    <location>
        <begin position="1"/>
        <end position="11"/>
    </location>
</feature>
<organism evidence="2">
    <name type="scientific">uncultured Acidobacteria bacterium HF0770_27F21</name>
    <dbReference type="NCBI Taxonomy" id="710730"/>
    <lineage>
        <taxon>Bacteria</taxon>
        <taxon>Pseudomonadati</taxon>
        <taxon>Acidobacteriota</taxon>
        <taxon>environmental samples</taxon>
    </lineage>
</organism>
<dbReference type="EMBL" id="GU474926">
    <property type="protein sequence ID" value="ADI19586.1"/>
    <property type="molecule type" value="Genomic_DNA"/>
</dbReference>
<dbReference type="AlphaFoldDB" id="E0XYU5"/>
<evidence type="ECO:0000256" key="1">
    <source>
        <dbReference type="SAM" id="MobiDB-lite"/>
    </source>
</evidence>
<name>E0XYU5_9BACT</name>
<feature type="region of interest" description="Disordered" evidence="1">
    <location>
        <begin position="116"/>
        <end position="152"/>
    </location>
</feature>
<protein>
    <submittedName>
        <fullName evidence="2">Uncharacterized protein</fullName>
    </submittedName>
</protein>
<proteinExistence type="predicted"/>
<sequence>MLSSRSPQSPGANAALATVSRGYSPPKGRLPTRYSPVRRSTKSPKGSFALDLHVLGTPPTFVLSQDQTLQFEPQLPSELTSQITHYSVFKEQTNYPNTATQIPASGSAPRVPFFITRQRRRKRHGSGDCKTDSPYSSRNCSGKILETSIKDD</sequence>
<evidence type="ECO:0000313" key="2">
    <source>
        <dbReference type="EMBL" id="ADI19586.1"/>
    </source>
</evidence>